<dbReference type="GO" id="GO:0006508">
    <property type="term" value="P:proteolysis"/>
    <property type="evidence" value="ECO:0007669"/>
    <property type="project" value="UniProtKB-KW"/>
</dbReference>
<dbReference type="InterPro" id="IPR029062">
    <property type="entry name" value="Class_I_gatase-like"/>
</dbReference>
<evidence type="ECO:0000256" key="5">
    <source>
        <dbReference type="ARBA" id="ARBA00015719"/>
    </source>
</evidence>
<dbReference type="PIRSF" id="PIRSF032067">
    <property type="entry name" value="Cyanophycinase"/>
    <property type="match status" value="1"/>
</dbReference>
<accession>A0A2M7G4Q7</accession>
<dbReference type="EC" id="3.4.15.6" evidence="4"/>
<dbReference type="Pfam" id="PF03575">
    <property type="entry name" value="Peptidase_S51"/>
    <property type="match status" value="1"/>
</dbReference>
<feature type="active site" description="Charge relay system" evidence="9">
    <location>
        <position position="133"/>
    </location>
</feature>
<name>A0A2M7G4Q7_9BACT</name>
<dbReference type="InterPro" id="IPR005320">
    <property type="entry name" value="Peptidase_S51"/>
</dbReference>
<protein>
    <recommendedName>
        <fullName evidence="5">Cyanophycinase</fullName>
        <ecNumber evidence="4">3.4.15.6</ecNumber>
    </recommendedName>
</protein>
<comment type="caution">
    <text evidence="10">The sequence shown here is derived from an EMBL/GenBank/DDBJ whole genome shotgun (WGS) entry which is preliminary data.</text>
</comment>
<evidence type="ECO:0000256" key="9">
    <source>
        <dbReference type="PIRSR" id="PIRSR032067-1"/>
    </source>
</evidence>
<evidence type="ECO:0000256" key="7">
    <source>
        <dbReference type="ARBA" id="ARBA00022801"/>
    </source>
</evidence>
<keyword evidence="7" id="KW-0378">Hydrolase</keyword>
<dbReference type="SUPFAM" id="SSF52317">
    <property type="entry name" value="Class I glutamine amidotransferase-like"/>
    <property type="match status" value="1"/>
</dbReference>
<feature type="active site" description="Charge relay system" evidence="9">
    <location>
        <position position="202"/>
    </location>
</feature>
<evidence type="ECO:0000256" key="3">
    <source>
        <dbReference type="ARBA" id="ARBA00006534"/>
    </source>
</evidence>
<dbReference type="Proteomes" id="UP000231019">
    <property type="component" value="Unassembled WGS sequence"/>
</dbReference>
<evidence type="ECO:0000256" key="8">
    <source>
        <dbReference type="ARBA" id="ARBA00022825"/>
    </source>
</evidence>
<dbReference type="NCBIfam" id="TIGR02069">
    <property type="entry name" value="cyanophycinase"/>
    <property type="match status" value="1"/>
</dbReference>
<dbReference type="GO" id="GO:0008236">
    <property type="term" value="F:serine-type peptidase activity"/>
    <property type="evidence" value="ECO:0007669"/>
    <property type="project" value="UniProtKB-KW"/>
</dbReference>
<dbReference type="PANTHER" id="PTHR36175">
    <property type="entry name" value="CYANOPHYCINASE"/>
    <property type="match status" value="1"/>
</dbReference>
<keyword evidence="8" id="KW-0720">Serine protease</keyword>
<proteinExistence type="inferred from homology"/>
<dbReference type="EMBL" id="PFFQ01000034">
    <property type="protein sequence ID" value="PIW16883.1"/>
    <property type="molecule type" value="Genomic_DNA"/>
</dbReference>
<evidence type="ECO:0000256" key="6">
    <source>
        <dbReference type="ARBA" id="ARBA00022670"/>
    </source>
</evidence>
<reference evidence="10 11" key="1">
    <citation type="submission" date="2017-09" db="EMBL/GenBank/DDBJ databases">
        <title>Depth-based differentiation of microbial function through sediment-hosted aquifers and enrichment of novel symbionts in the deep terrestrial subsurface.</title>
        <authorList>
            <person name="Probst A.J."/>
            <person name="Ladd B."/>
            <person name="Jarett J.K."/>
            <person name="Geller-Mcgrath D.E."/>
            <person name="Sieber C.M."/>
            <person name="Emerson J.B."/>
            <person name="Anantharaman K."/>
            <person name="Thomas B.C."/>
            <person name="Malmstrom R."/>
            <person name="Stieglmeier M."/>
            <person name="Klingl A."/>
            <person name="Woyke T."/>
            <person name="Ryan C.M."/>
            <person name="Banfield J.F."/>
        </authorList>
    </citation>
    <scope>NUCLEOTIDE SEQUENCE [LARGE SCALE GENOMIC DNA]</scope>
    <source>
        <strain evidence="10">CG17_big_fil_post_rev_8_21_14_2_50_48_46</strain>
    </source>
</reference>
<comment type="similarity">
    <text evidence="3">Belongs to the peptidase S51 family.</text>
</comment>
<dbReference type="GO" id="GO:0008241">
    <property type="term" value="F:peptidyl-dipeptidase activity"/>
    <property type="evidence" value="ECO:0007669"/>
    <property type="project" value="UniProtKB-EC"/>
</dbReference>
<dbReference type="Gene3D" id="3.40.50.880">
    <property type="match status" value="1"/>
</dbReference>
<evidence type="ECO:0000256" key="4">
    <source>
        <dbReference type="ARBA" id="ARBA00013115"/>
    </source>
</evidence>
<feature type="active site" description="Charge relay system" evidence="9">
    <location>
        <position position="175"/>
    </location>
</feature>
<sequence length="279" mass="29912">MALKPFFQGRLIAIGGNEDKSDQLLVLKRVVQEIGKPDFKVGIVTTASEEPEQRAKDYQAVFTALGAAEIVILDIRTRAQANDKAIAKTLKDLDLIFLAGGDQLRLTTILGGSRILEAMHHKLDTGALIAGTSAGAAVFSDTMIYEGSSEEGLVKGKVLTTSGFGFVENIIFDTHFMARGRLGRLIQIVTTNPTCIGVGIGEDSGVLLKGDETLEVIGTGQVLIVDGCDIGHSNIMDIQLGGPIAVENVRIHSLVKSYGFDFKTRKFIAPIVTEKKESP</sequence>
<gene>
    <name evidence="10" type="ORF">COW36_11415</name>
</gene>
<evidence type="ECO:0000313" key="11">
    <source>
        <dbReference type="Proteomes" id="UP000231019"/>
    </source>
</evidence>
<comment type="function">
    <text evidence="2">Exopeptidase that catalyzes the hydrolytic cleavage of multi-L-arginyl-poly-L-aspartic acid (cyanophycin; a water-insoluble reserve polymer) into aspartate-arginine dipeptides.</text>
</comment>
<dbReference type="InterPro" id="IPR011811">
    <property type="entry name" value="Peptidase_S51_cyanophycinase"/>
</dbReference>
<evidence type="ECO:0000256" key="1">
    <source>
        <dbReference type="ARBA" id="ARBA00001092"/>
    </source>
</evidence>
<keyword evidence="6" id="KW-0645">Protease</keyword>
<dbReference type="CDD" id="cd03145">
    <property type="entry name" value="GAT1_cyanophycinase"/>
    <property type="match status" value="1"/>
</dbReference>
<evidence type="ECO:0000313" key="10">
    <source>
        <dbReference type="EMBL" id="PIW16883.1"/>
    </source>
</evidence>
<organism evidence="10 11">
    <name type="scientific">bacterium (Candidatus Blackallbacteria) CG17_big_fil_post_rev_8_21_14_2_50_48_46</name>
    <dbReference type="NCBI Taxonomy" id="2014261"/>
    <lineage>
        <taxon>Bacteria</taxon>
        <taxon>Candidatus Blackallbacteria</taxon>
    </lineage>
</organism>
<comment type="catalytic activity">
    <reaction evidence="1">
        <text>[L-4-(L-arginin-2-N-yl)aspartate](n) + H2O = [L-4-(L-arginin-2-N-yl)aspartate](n-1) + L-4-(L-arginin-2-N-yl)aspartate</text>
        <dbReference type="Rhea" id="RHEA:12845"/>
        <dbReference type="Rhea" id="RHEA-COMP:13728"/>
        <dbReference type="Rhea" id="RHEA-COMP:13734"/>
        <dbReference type="ChEBI" id="CHEBI:15377"/>
        <dbReference type="ChEBI" id="CHEBI:137986"/>
        <dbReference type="ChEBI" id="CHEBI:137991"/>
        <dbReference type="EC" id="3.4.15.6"/>
    </reaction>
</comment>
<dbReference type="AlphaFoldDB" id="A0A2M7G4Q7"/>
<evidence type="ECO:0000256" key="2">
    <source>
        <dbReference type="ARBA" id="ARBA00002039"/>
    </source>
</evidence>
<dbReference type="PANTHER" id="PTHR36175:SF1">
    <property type="entry name" value="CYANOPHYCINASE"/>
    <property type="match status" value="1"/>
</dbReference>